<dbReference type="Gene3D" id="2.60.120.260">
    <property type="entry name" value="Galactose-binding domain-like"/>
    <property type="match status" value="1"/>
</dbReference>
<dbReference type="InterPro" id="IPR008979">
    <property type="entry name" value="Galactose-bd-like_sf"/>
</dbReference>
<sequence length="201" mass="21463">MALHRASRAYFAQYVTQSAIRNGMLPFYWEIGVDPALLFDRATPAVGDQQLVDGLLIGAGKAVALNAGPNSWTVNSDATDISSASNMKFTLNQAGAVAGYNFANPINWSGATLNVVLNFDQAFVSDRNGGMDGILQFFTYSDGWGTSEFNCWTGYKVLVAGQDTDFTCSAFNVQNAVGLGIQFFAGTGSVTVKRATLKLAQ</sequence>
<feature type="domain" description="CBM15" evidence="1">
    <location>
        <begin position="82"/>
        <end position="201"/>
    </location>
</feature>
<organism evidence="2 3">
    <name type="scientific">Pseudoduganella namucuonensis</name>
    <dbReference type="NCBI Taxonomy" id="1035707"/>
    <lineage>
        <taxon>Bacteria</taxon>
        <taxon>Pseudomonadati</taxon>
        <taxon>Pseudomonadota</taxon>
        <taxon>Betaproteobacteria</taxon>
        <taxon>Burkholderiales</taxon>
        <taxon>Oxalobacteraceae</taxon>
        <taxon>Telluria group</taxon>
        <taxon>Pseudoduganella</taxon>
    </lineage>
</organism>
<dbReference type="STRING" id="1035707.SAMN05216552_10812"/>
<reference evidence="3" key="1">
    <citation type="submission" date="2016-10" db="EMBL/GenBank/DDBJ databases">
        <authorList>
            <person name="Varghese N."/>
            <person name="Submissions S."/>
        </authorList>
    </citation>
    <scope>NUCLEOTIDE SEQUENCE [LARGE SCALE GENOMIC DNA]</scope>
    <source>
        <strain evidence="3">CGMCC 1.11014</strain>
    </source>
</reference>
<gene>
    <name evidence="2" type="ORF">SAMN05216552_10812</name>
</gene>
<evidence type="ECO:0000259" key="1">
    <source>
        <dbReference type="Pfam" id="PF03426"/>
    </source>
</evidence>
<dbReference type="EMBL" id="FPBO01000081">
    <property type="protein sequence ID" value="SFV17921.1"/>
    <property type="molecule type" value="Genomic_DNA"/>
</dbReference>
<keyword evidence="3" id="KW-1185">Reference proteome</keyword>
<dbReference type="RefSeq" id="WP_143133504.1">
    <property type="nucleotide sequence ID" value="NZ_FPBO01000081.1"/>
</dbReference>
<evidence type="ECO:0000313" key="2">
    <source>
        <dbReference type="EMBL" id="SFV17921.1"/>
    </source>
</evidence>
<dbReference type="Proteomes" id="UP000199391">
    <property type="component" value="Unassembled WGS sequence"/>
</dbReference>
<proteinExistence type="predicted"/>
<dbReference type="Pfam" id="PF03426">
    <property type="entry name" value="CBM_15"/>
    <property type="match status" value="1"/>
</dbReference>
<dbReference type="InterPro" id="IPR005088">
    <property type="entry name" value="CBM15"/>
</dbReference>
<dbReference type="OrthoDB" id="9800955at2"/>
<dbReference type="AlphaFoldDB" id="A0A1I7M7K5"/>
<evidence type="ECO:0000313" key="3">
    <source>
        <dbReference type="Proteomes" id="UP000199391"/>
    </source>
</evidence>
<name>A0A1I7M7K5_9BURK</name>
<accession>A0A1I7M7K5</accession>
<protein>
    <submittedName>
        <fullName evidence="2">Carbohydrate binding domain (Family 15)</fullName>
    </submittedName>
</protein>
<dbReference type="SUPFAM" id="SSF49785">
    <property type="entry name" value="Galactose-binding domain-like"/>
    <property type="match status" value="1"/>
</dbReference>